<evidence type="ECO:0000313" key="3">
    <source>
        <dbReference type="Proteomes" id="UP000501868"/>
    </source>
</evidence>
<reference evidence="2 3" key="1">
    <citation type="submission" date="2020-04" db="EMBL/GenBank/DDBJ databases">
        <title>Genome-Wide Identification of 5-Methylcytosine Sites in Bacterial Genomes By High-Throughput Sequencing of MspJI Restriction Fragments.</title>
        <authorList>
            <person name="Wu V."/>
        </authorList>
    </citation>
    <scope>NUCLEOTIDE SEQUENCE [LARGE SCALE GENOMIC DNA]</scope>
    <source>
        <strain evidence="2 3">S2</strain>
    </source>
</reference>
<keyword evidence="1" id="KW-0812">Transmembrane</keyword>
<protein>
    <submittedName>
        <fullName evidence="2">DUF624 domain-containing protein</fullName>
    </submittedName>
</protein>
<reference evidence="2 3" key="2">
    <citation type="submission" date="2020-04" db="EMBL/GenBank/DDBJ databases">
        <authorList>
            <person name="Fomenkov A."/>
            <person name="Anton B.P."/>
            <person name="Roberts R.J."/>
        </authorList>
    </citation>
    <scope>NUCLEOTIDE SEQUENCE [LARGE SCALE GENOMIC DNA]</scope>
    <source>
        <strain evidence="2 3">S2</strain>
    </source>
</reference>
<evidence type="ECO:0000313" key="2">
    <source>
        <dbReference type="EMBL" id="QIZ10341.1"/>
    </source>
</evidence>
<keyword evidence="1" id="KW-0472">Membrane</keyword>
<keyword evidence="1" id="KW-1133">Transmembrane helix</keyword>
<evidence type="ECO:0000256" key="1">
    <source>
        <dbReference type="SAM" id="Phobius"/>
    </source>
</evidence>
<dbReference type="AlphaFoldDB" id="A0A6H1PAV5"/>
<dbReference type="EMBL" id="CP051128">
    <property type="protein sequence ID" value="QIZ10341.1"/>
    <property type="molecule type" value="Genomic_DNA"/>
</dbReference>
<proteinExistence type="predicted"/>
<feature type="transmembrane region" description="Helical" evidence="1">
    <location>
        <begin position="146"/>
        <end position="165"/>
    </location>
</feature>
<organism evidence="2 3">
    <name type="scientific">Priestia megaterium</name>
    <name type="common">Bacillus megaterium</name>
    <dbReference type="NCBI Taxonomy" id="1404"/>
    <lineage>
        <taxon>Bacteria</taxon>
        <taxon>Bacillati</taxon>
        <taxon>Bacillota</taxon>
        <taxon>Bacilli</taxon>
        <taxon>Bacillales</taxon>
        <taxon>Bacillaceae</taxon>
        <taxon>Priestia</taxon>
    </lineage>
</organism>
<dbReference type="Pfam" id="PF04854">
    <property type="entry name" value="DUF624"/>
    <property type="match status" value="1"/>
</dbReference>
<accession>A0A6H1PAV5</accession>
<dbReference type="Proteomes" id="UP000501868">
    <property type="component" value="Chromosome"/>
</dbReference>
<dbReference type="InterPro" id="IPR006938">
    <property type="entry name" value="DUF624"/>
</dbReference>
<name>A0A6H1PAV5_PRIMG</name>
<gene>
    <name evidence="2" type="ORF">HFZ78_29540</name>
</gene>
<feature type="transmembrane region" description="Helical" evidence="1">
    <location>
        <begin position="20"/>
        <end position="42"/>
    </location>
</feature>
<feature type="transmembrane region" description="Helical" evidence="1">
    <location>
        <begin position="101"/>
        <end position="125"/>
    </location>
</feature>
<feature type="transmembrane region" description="Helical" evidence="1">
    <location>
        <begin position="171"/>
        <end position="190"/>
    </location>
</feature>
<sequence length="202" mass="23038">MRRALMFIMEWLWRLLYLNAIWLLFSLPIFTIIPATAAMFGVMDRLVREDQDEPDFKVFLIEFKRLFLKSYPLGLSIVIFGGLLVLDLLILRNAVSDVAEIIRVAVLAVSLLFLIAVAYSFPVFLRYQFPWYKTLFFSFMLGVRKPVITFLISCGFLLIILLLLFVTGIGLLLFASLIALISTLSAQYIINSLPKLSSQGVN</sequence>
<feature type="transmembrane region" description="Helical" evidence="1">
    <location>
        <begin position="73"/>
        <end position="95"/>
    </location>
</feature>